<protein>
    <submittedName>
        <fullName evidence="2">Uncharacterized protein</fullName>
    </submittedName>
</protein>
<evidence type="ECO:0000313" key="2">
    <source>
        <dbReference type="WBParaSite" id="nRc.2.0.1.t01247-RA"/>
    </source>
</evidence>
<keyword evidence="1" id="KW-1185">Reference proteome</keyword>
<reference evidence="2" key="1">
    <citation type="submission" date="2022-11" db="UniProtKB">
        <authorList>
            <consortium name="WormBaseParasite"/>
        </authorList>
    </citation>
    <scope>IDENTIFICATION</scope>
</reference>
<sequence length="76" mass="8528">MYPSGNVRPVLTISFEVKGVFGWSQYDWFQAQHGDILRLAGRGEGIDDDNLFDYAGRVGEDKRTNEVGLNFVMKSG</sequence>
<name>A0A915HGV8_ROMCU</name>
<evidence type="ECO:0000313" key="1">
    <source>
        <dbReference type="Proteomes" id="UP000887565"/>
    </source>
</evidence>
<dbReference type="Proteomes" id="UP000887565">
    <property type="component" value="Unplaced"/>
</dbReference>
<accession>A0A915HGV8</accession>
<dbReference type="WBParaSite" id="nRc.2.0.1.t01247-RA">
    <property type="protein sequence ID" value="nRc.2.0.1.t01247-RA"/>
    <property type="gene ID" value="nRc.2.0.1.g01247"/>
</dbReference>
<dbReference type="AlphaFoldDB" id="A0A915HGV8"/>
<organism evidence="1 2">
    <name type="scientific">Romanomermis culicivorax</name>
    <name type="common">Nematode worm</name>
    <dbReference type="NCBI Taxonomy" id="13658"/>
    <lineage>
        <taxon>Eukaryota</taxon>
        <taxon>Metazoa</taxon>
        <taxon>Ecdysozoa</taxon>
        <taxon>Nematoda</taxon>
        <taxon>Enoplea</taxon>
        <taxon>Dorylaimia</taxon>
        <taxon>Mermithida</taxon>
        <taxon>Mermithoidea</taxon>
        <taxon>Mermithidae</taxon>
        <taxon>Romanomermis</taxon>
    </lineage>
</organism>
<proteinExistence type="predicted"/>